<dbReference type="Pfam" id="PF19272">
    <property type="entry name" value="ASMase_C"/>
    <property type="match status" value="1"/>
</dbReference>
<dbReference type="GO" id="GO:0008081">
    <property type="term" value="F:phosphoric diester hydrolase activity"/>
    <property type="evidence" value="ECO:0007669"/>
    <property type="project" value="TreeGrafter"/>
</dbReference>
<dbReference type="Pfam" id="PF00149">
    <property type="entry name" value="Metallophos"/>
    <property type="match status" value="1"/>
</dbReference>
<comment type="function">
    <text evidence="15">Catalyzes the hydrolysis of inorganic polyphosphate (polyP) chains of many hundreds of phosphate residues into shorter lengths.</text>
</comment>
<dbReference type="GO" id="GO:0004309">
    <property type="term" value="F:exopolyphosphatase activity"/>
    <property type="evidence" value="ECO:0007669"/>
    <property type="project" value="TreeGrafter"/>
</dbReference>
<dbReference type="GO" id="GO:0000324">
    <property type="term" value="C:fungal-type vacuole"/>
    <property type="evidence" value="ECO:0007669"/>
    <property type="project" value="TreeGrafter"/>
</dbReference>
<dbReference type="AlphaFoldDB" id="A0A9N9B4A2"/>
<evidence type="ECO:0000256" key="7">
    <source>
        <dbReference type="ARBA" id="ARBA00022525"/>
    </source>
</evidence>
<dbReference type="InterPro" id="IPR004843">
    <property type="entry name" value="Calcineurin-like_PHP"/>
</dbReference>
<evidence type="ECO:0000256" key="4">
    <source>
        <dbReference type="ARBA" id="ARBA00010399"/>
    </source>
</evidence>
<proteinExistence type="inferred from homology"/>
<evidence type="ECO:0000256" key="8">
    <source>
        <dbReference type="ARBA" id="ARBA00022554"/>
    </source>
</evidence>
<feature type="domain" description="Calcineurin-like phosphoesterase" evidence="18">
    <location>
        <begin position="59"/>
        <end position="310"/>
    </location>
</feature>
<comment type="similarity">
    <text evidence="4">Belongs to the endopolyphosphatase PPN1 family.</text>
</comment>
<dbReference type="GO" id="GO:0005774">
    <property type="term" value="C:vacuolar membrane"/>
    <property type="evidence" value="ECO:0007669"/>
    <property type="project" value="UniProtKB-SubCell"/>
</dbReference>
<evidence type="ECO:0000256" key="16">
    <source>
        <dbReference type="SAM" id="MobiDB-lite"/>
    </source>
</evidence>
<evidence type="ECO:0000256" key="11">
    <source>
        <dbReference type="ARBA" id="ARBA00022968"/>
    </source>
</evidence>
<dbReference type="OrthoDB" id="348678at2759"/>
<evidence type="ECO:0000256" key="10">
    <source>
        <dbReference type="ARBA" id="ARBA00022801"/>
    </source>
</evidence>
<dbReference type="GO" id="GO:0005615">
    <property type="term" value="C:extracellular space"/>
    <property type="evidence" value="ECO:0007669"/>
    <property type="project" value="TreeGrafter"/>
</dbReference>
<evidence type="ECO:0000256" key="5">
    <source>
        <dbReference type="ARBA" id="ARBA00012459"/>
    </source>
</evidence>
<dbReference type="Proteomes" id="UP000789739">
    <property type="component" value="Unassembled WGS sequence"/>
</dbReference>
<keyword evidence="10 15" id="KW-0378">Hydrolase</keyword>
<comment type="catalytic activity">
    <reaction evidence="15">
        <text>[phosphate](n+1) + n H2O = (n+1) phosphate + n H(+)</text>
        <dbReference type="Rhea" id="RHEA:22452"/>
        <dbReference type="Rhea" id="RHEA-COMP:14280"/>
        <dbReference type="ChEBI" id="CHEBI:15377"/>
        <dbReference type="ChEBI" id="CHEBI:15378"/>
        <dbReference type="ChEBI" id="CHEBI:16838"/>
        <dbReference type="ChEBI" id="CHEBI:43474"/>
        <dbReference type="EC" id="3.6.1.10"/>
    </reaction>
</comment>
<evidence type="ECO:0000313" key="21">
    <source>
        <dbReference type="Proteomes" id="UP000789739"/>
    </source>
</evidence>
<dbReference type="InterPro" id="IPR012358">
    <property type="entry name" value="EndopolyPtase_N1"/>
</dbReference>
<dbReference type="SUPFAM" id="SSF56300">
    <property type="entry name" value="Metallo-dependent phosphatases"/>
    <property type="match status" value="1"/>
</dbReference>
<feature type="compositionally biased region" description="Polar residues" evidence="16">
    <location>
        <begin position="378"/>
        <end position="396"/>
    </location>
</feature>
<feature type="region of interest" description="Disordered" evidence="16">
    <location>
        <begin position="479"/>
        <end position="511"/>
    </location>
</feature>
<keyword evidence="9 17" id="KW-0812">Transmembrane</keyword>
<name>A0A9N9B4A2_9GLOM</name>
<evidence type="ECO:0000256" key="3">
    <source>
        <dbReference type="ARBA" id="ARBA00008234"/>
    </source>
</evidence>
<dbReference type="Gene3D" id="3.60.21.10">
    <property type="match status" value="1"/>
</dbReference>
<dbReference type="EC" id="3.6.1.10" evidence="5 15"/>
<comment type="subcellular location">
    <subcellularLocation>
        <location evidence="2">Secreted</location>
    </subcellularLocation>
    <subcellularLocation>
        <location evidence="1">Vacuole membrane</location>
        <topology evidence="1">Single-pass type II membrane protein</topology>
    </subcellularLocation>
</comment>
<feature type="compositionally biased region" description="Basic and acidic residues" evidence="16">
    <location>
        <begin position="364"/>
        <end position="377"/>
    </location>
</feature>
<keyword evidence="14" id="KW-0325">Glycoprotein</keyword>
<evidence type="ECO:0000256" key="2">
    <source>
        <dbReference type="ARBA" id="ARBA00004613"/>
    </source>
</evidence>
<feature type="compositionally biased region" description="Acidic residues" evidence="16">
    <location>
        <begin position="479"/>
        <end position="491"/>
    </location>
</feature>
<dbReference type="PANTHER" id="PTHR10340">
    <property type="entry name" value="SPHINGOMYELIN PHOSPHODIESTERASE"/>
    <property type="match status" value="1"/>
</dbReference>
<keyword evidence="8 15" id="KW-0926">Vacuole</keyword>
<feature type="domain" description="Sphingomyelin phosphodiesterase C-terminal" evidence="19">
    <location>
        <begin position="516"/>
        <end position="586"/>
    </location>
</feature>
<keyword evidence="21" id="KW-1185">Reference proteome</keyword>
<evidence type="ECO:0000256" key="13">
    <source>
        <dbReference type="ARBA" id="ARBA00023136"/>
    </source>
</evidence>
<evidence type="ECO:0000259" key="19">
    <source>
        <dbReference type="Pfam" id="PF19272"/>
    </source>
</evidence>
<evidence type="ECO:0000313" key="20">
    <source>
        <dbReference type="EMBL" id="CAG8552864.1"/>
    </source>
</evidence>
<evidence type="ECO:0000256" key="15">
    <source>
        <dbReference type="PIRNR" id="PIRNR027093"/>
    </source>
</evidence>
<feature type="compositionally biased region" description="Acidic residues" evidence="16">
    <location>
        <begin position="354"/>
        <end position="363"/>
    </location>
</feature>
<evidence type="ECO:0000256" key="6">
    <source>
        <dbReference type="ARBA" id="ARBA00014458"/>
    </source>
</evidence>
<protein>
    <recommendedName>
        <fullName evidence="6 15">Endopolyphosphatase</fullName>
        <ecNumber evidence="5 15">3.6.1.10</ecNumber>
    </recommendedName>
</protein>
<keyword evidence="7" id="KW-0964">Secreted</keyword>
<sequence length="622" mass="71268">MPTERTHLLPKTHSSFLSRNVTRTLPFALLVLVIYSVAFYLLCTYDPYSKRPLPPLTGRFLHITDIHPDPYYVTNGTAKSSCHNAEEESIDGRFGTTRKPKYMRMGRGGAWGAPATLCDSSMKMINYTFEWLKENWRDNVDFVIWTGDNARHNKNVPRTKQEVYDLNRMIAQKFVDAFSDPTTGQLSVPVIPSIGNNDMHPSNTIGPGPNEILDTLADIWSPFIPPTQQHVFRRGGYFVKEVIPDRLIVISLNTLDFYKSNEASDGCSKTNEAGSRQLRWMEEILRRARTRDMKAYITGHVAPRRKQYMSSCFKKYGRIALKFHDMILGHYFGHSNLDHFFFISAKAVVDSPPDDATELDVENVTDKDDKVDSKHYNENSNGDTRINDTSNPLNATRNDKPVYAYAYEEYAQKLLDHYRSVPPLQRLDPEEYTVIHINPSIIPTFFPSLRVFDYNKTENSMNVTEISRNAADEIYAGLDEDDISDGEDDDTYSTAGKRSKHRHDPKSPSHTNTFLTALGYTQYFVNLTKANESPNTKPSWEIEYTTRETYEMSDLTIDSWIKLARKIARDGMSGFLWKKVHDHMLVGTAEIIKERERMGLQRLNGGKGDKGPMDYIMSELEF</sequence>
<evidence type="ECO:0000256" key="14">
    <source>
        <dbReference type="ARBA" id="ARBA00023180"/>
    </source>
</evidence>
<evidence type="ECO:0000259" key="18">
    <source>
        <dbReference type="Pfam" id="PF00149"/>
    </source>
</evidence>
<feature type="transmembrane region" description="Helical" evidence="17">
    <location>
        <begin position="21"/>
        <end position="42"/>
    </location>
</feature>
<evidence type="ECO:0000256" key="12">
    <source>
        <dbReference type="ARBA" id="ARBA00022989"/>
    </source>
</evidence>
<organism evidence="20 21">
    <name type="scientific">Paraglomus brasilianum</name>
    <dbReference type="NCBI Taxonomy" id="144538"/>
    <lineage>
        <taxon>Eukaryota</taxon>
        <taxon>Fungi</taxon>
        <taxon>Fungi incertae sedis</taxon>
        <taxon>Mucoromycota</taxon>
        <taxon>Glomeromycotina</taxon>
        <taxon>Glomeromycetes</taxon>
        <taxon>Paraglomerales</taxon>
        <taxon>Paraglomeraceae</taxon>
        <taxon>Paraglomus</taxon>
    </lineage>
</organism>
<gene>
    <name evidence="20" type="ORF">PBRASI_LOCUS5182</name>
</gene>
<evidence type="ECO:0000256" key="9">
    <source>
        <dbReference type="ARBA" id="ARBA00022692"/>
    </source>
</evidence>
<evidence type="ECO:0000256" key="1">
    <source>
        <dbReference type="ARBA" id="ARBA00004576"/>
    </source>
</evidence>
<dbReference type="InterPro" id="IPR045473">
    <property type="entry name" value="ASM_C"/>
</dbReference>
<feature type="region of interest" description="Disordered" evidence="16">
    <location>
        <begin position="354"/>
        <end position="397"/>
    </location>
</feature>
<dbReference type="InterPro" id="IPR029052">
    <property type="entry name" value="Metallo-depent_PP-like"/>
</dbReference>
<dbReference type="GO" id="GO:0006798">
    <property type="term" value="P:polyphosphate catabolic process"/>
    <property type="evidence" value="ECO:0007669"/>
    <property type="project" value="TreeGrafter"/>
</dbReference>
<keyword evidence="12 17" id="KW-1133">Transmembrane helix</keyword>
<dbReference type="GO" id="GO:0000298">
    <property type="term" value="F:endopolyphosphatase activity"/>
    <property type="evidence" value="ECO:0007669"/>
    <property type="project" value="UniProtKB-EC"/>
</dbReference>
<comment type="caution">
    <text evidence="20">The sequence shown here is derived from an EMBL/GenBank/DDBJ whole genome shotgun (WGS) entry which is preliminary data.</text>
</comment>
<keyword evidence="11" id="KW-0735">Signal-anchor</keyword>
<evidence type="ECO:0000256" key="17">
    <source>
        <dbReference type="SAM" id="Phobius"/>
    </source>
</evidence>
<keyword evidence="13 15" id="KW-0472">Membrane</keyword>
<comment type="similarity">
    <text evidence="3">Belongs to the acid sphingomyelinase family.</text>
</comment>
<reference evidence="20" key="1">
    <citation type="submission" date="2021-06" db="EMBL/GenBank/DDBJ databases">
        <authorList>
            <person name="Kallberg Y."/>
            <person name="Tangrot J."/>
            <person name="Rosling A."/>
        </authorList>
    </citation>
    <scope>NUCLEOTIDE SEQUENCE</scope>
    <source>
        <strain evidence="20">BR232B</strain>
    </source>
</reference>
<dbReference type="EMBL" id="CAJVPI010000588">
    <property type="protein sequence ID" value="CAG8552864.1"/>
    <property type="molecule type" value="Genomic_DNA"/>
</dbReference>
<dbReference type="PANTHER" id="PTHR10340:SF55">
    <property type="entry name" value="ENDOPOLYPHOSPHATASE"/>
    <property type="match status" value="1"/>
</dbReference>
<accession>A0A9N9B4A2</accession>
<dbReference type="PIRSF" id="PIRSF027093">
    <property type="entry name" value="EndopolyPtase_N1"/>
    <property type="match status" value="1"/>
</dbReference>